<keyword evidence="2 7" id="KW-0698">rRNA processing</keyword>
<reference evidence="8" key="2">
    <citation type="journal article" date="2021" name="PeerJ">
        <title>Extensive microbial diversity within the chicken gut microbiome revealed by metagenomics and culture.</title>
        <authorList>
            <person name="Gilroy R."/>
            <person name="Ravi A."/>
            <person name="Getino M."/>
            <person name="Pursley I."/>
            <person name="Horton D.L."/>
            <person name="Alikhan N.F."/>
            <person name="Baker D."/>
            <person name="Gharbi K."/>
            <person name="Hall N."/>
            <person name="Watson M."/>
            <person name="Adriaenssens E.M."/>
            <person name="Foster-Nyarko E."/>
            <person name="Jarju S."/>
            <person name="Secka A."/>
            <person name="Antonio M."/>
            <person name="Oren A."/>
            <person name="Chaudhuri R.R."/>
            <person name="La Ragione R."/>
            <person name="Hildebrand F."/>
            <person name="Pallen M.J."/>
        </authorList>
    </citation>
    <scope>NUCLEOTIDE SEQUENCE</scope>
    <source>
        <strain evidence="8">ChiSjej1B19-7085</strain>
    </source>
</reference>
<accession>A0A9D1DPP8</accession>
<dbReference type="AlphaFoldDB" id="A0A9D1DPP8"/>
<comment type="subcellular location">
    <subcellularLocation>
        <location evidence="7">Cytoplasm</location>
    </subcellularLocation>
</comment>
<keyword evidence="4 7" id="KW-0808">Transferase</keyword>
<dbReference type="SUPFAM" id="SSF75217">
    <property type="entry name" value="alpha/beta knot"/>
    <property type="match status" value="1"/>
</dbReference>
<dbReference type="InterPro" id="IPR029028">
    <property type="entry name" value="Alpha/beta_knot_MTases"/>
</dbReference>
<keyword evidence="3 7" id="KW-0489">Methyltransferase</keyword>
<organism evidence="8 9">
    <name type="scientific">Candidatus Gallacutalibacter pullicola</name>
    <dbReference type="NCBI Taxonomy" id="2840830"/>
    <lineage>
        <taxon>Bacteria</taxon>
        <taxon>Bacillati</taxon>
        <taxon>Bacillota</taxon>
        <taxon>Clostridia</taxon>
        <taxon>Eubacteriales</taxon>
        <taxon>Candidatus Gallacutalibacter</taxon>
    </lineage>
</organism>
<dbReference type="EC" id="2.1.1.177" evidence="7"/>
<evidence type="ECO:0000313" key="8">
    <source>
        <dbReference type="EMBL" id="HIR56745.1"/>
    </source>
</evidence>
<dbReference type="Pfam" id="PF02590">
    <property type="entry name" value="SPOUT_MTase"/>
    <property type="match status" value="1"/>
</dbReference>
<dbReference type="InterPro" id="IPR003742">
    <property type="entry name" value="RlmH-like"/>
</dbReference>
<dbReference type="InterPro" id="IPR029026">
    <property type="entry name" value="tRNA_m1G_MTases_N"/>
</dbReference>
<dbReference type="NCBIfam" id="NF000985">
    <property type="entry name" value="PRK00103.1-3"/>
    <property type="match status" value="1"/>
</dbReference>
<feature type="binding site" evidence="7">
    <location>
        <position position="76"/>
    </location>
    <ligand>
        <name>S-adenosyl-L-methionine</name>
        <dbReference type="ChEBI" id="CHEBI:59789"/>
    </ligand>
</feature>
<dbReference type="Gene3D" id="3.40.1280.10">
    <property type="match status" value="1"/>
</dbReference>
<evidence type="ECO:0000256" key="3">
    <source>
        <dbReference type="ARBA" id="ARBA00022603"/>
    </source>
</evidence>
<dbReference type="PANTHER" id="PTHR33603:SF1">
    <property type="entry name" value="RIBOSOMAL RNA LARGE SUBUNIT METHYLTRANSFERASE H"/>
    <property type="match status" value="1"/>
</dbReference>
<dbReference type="GO" id="GO:0070038">
    <property type="term" value="F:rRNA (pseudouridine-N3-)-methyltransferase activity"/>
    <property type="evidence" value="ECO:0007669"/>
    <property type="project" value="UniProtKB-UniRule"/>
</dbReference>
<dbReference type="GO" id="GO:0005737">
    <property type="term" value="C:cytoplasm"/>
    <property type="evidence" value="ECO:0007669"/>
    <property type="project" value="UniProtKB-SubCell"/>
</dbReference>
<evidence type="ECO:0000256" key="2">
    <source>
        <dbReference type="ARBA" id="ARBA00022552"/>
    </source>
</evidence>
<dbReference type="Proteomes" id="UP000886785">
    <property type="component" value="Unassembled WGS sequence"/>
</dbReference>
<dbReference type="PIRSF" id="PIRSF004505">
    <property type="entry name" value="MT_bac"/>
    <property type="match status" value="1"/>
</dbReference>
<feature type="binding site" evidence="7">
    <location>
        <position position="108"/>
    </location>
    <ligand>
        <name>S-adenosyl-L-methionine</name>
        <dbReference type="ChEBI" id="CHEBI:59789"/>
    </ligand>
</feature>
<evidence type="ECO:0000313" key="9">
    <source>
        <dbReference type="Proteomes" id="UP000886785"/>
    </source>
</evidence>
<comment type="catalytic activity">
    <reaction evidence="7">
        <text>pseudouridine(1915) in 23S rRNA + S-adenosyl-L-methionine = N(3)-methylpseudouridine(1915) in 23S rRNA + S-adenosyl-L-homocysteine + H(+)</text>
        <dbReference type="Rhea" id="RHEA:42752"/>
        <dbReference type="Rhea" id="RHEA-COMP:10221"/>
        <dbReference type="Rhea" id="RHEA-COMP:10222"/>
        <dbReference type="ChEBI" id="CHEBI:15378"/>
        <dbReference type="ChEBI" id="CHEBI:57856"/>
        <dbReference type="ChEBI" id="CHEBI:59789"/>
        <dbReference type="ChEBI" id="CHEBI:65314"/>
        <dbReference type="ChEBI" id="CHEBI:74486"/>
        <dbReference type="EC" id="2.1.1.177"/>
    </reaction>
</comment>
<sequence length="159" mass="17409">MLEVRVICVGKLKEAYWRDACAEYAKRLGGFCRFSIVELPESRLPDDPSQAQIDAALRAEGEKILAAAKGGVVIPLCIEGQQATSEQLSAKLDAFALDGHSTLCFVIGSSFGLDGSVKQAGSWNLSMSRMTFPHQLARVMLCEQLYRAFQISHGGKYHK</sequence>
<comment type="similarity">
    <text evidence="6 7">Belongs to the RNA methyltransferase RlmH family.</text>
</comment>
<name>A0A9D1DPP8_9FIRM</name>
<evidence type="ECO:0000256" key="6">
    <source>
        <dbReference type="ARBA" id="ARBA00038303"/>
    </source>
</evidence>
<dbReference type="HAMAP" id="MF_00658">
    <property type="entry name" value="23SrRNA_methyltr_H"/>
    <property type="match status" value="1"/>
</dbReference>
<feature type="binding site" evidence="7">
    <location>
        <begin position="127"/>
        <end position="132"/>
    </location>
    <ligand>
        <name>S-adenosyl-L-methionine</name>
        <dbReference type="ChEBI" id="CHEBI:59789"/>
    </ligand>
</feature>
<comment type="subunit">
    <text evidence="7">Homodimer.</text>
</comment>
<dbReference type="PANTHER" id="PTHR33603">
    <property type="entry name" value="METHYLTRANSFERASE"/>
    <property type="match status" value="1"/>
</dbReference>
<evidence type="ECO:0000256" key="7">
    <source>
        <dbReference type="HAMAP-Rule" id="MF_00658"/>
    </source>
</evidence>
<keyword evidence="5 7" id="KW-0949">S-adenosyl-L-methionine</keyword>
<proteinExistence type="inferred from homology"/>
<reference evidence="8" key="1">
    <citation type="submission" date="2020-10" db="EMBL/GenBank/DDBJ databases">
        <authorList>
            <person name="Gilroy R."/>
        </authorList>
    </citation>
    <scope>NUCLEOTIDE SEQUENCE</scope>
    <source>
        <strain evidence="8">ChiSjej1B19-7085</strain>
    </source>
</reference>
<gene>
    <name evidence="7 8" type="primary">rlmH</name>
    <name evidence="8" type="ORF">IAA54_03680</name>
</gene>
<protein>
    <recommendedName>
        <fullName evidence="7">Ribosomal RNA large subunit methyltransferase H</fullName>
        <ecNumber evidence="7">2.1.1.177</ecNumber>
    </recommendedName>
    <alternativeName>
        <fullName evidence="7">23S rRNA (pseudouridine1915-N3)-methyltransferase</fullName>
    </alternativeName>
    <alternativeName>
        <fullName evidence="7">23S rRNA m3Psi1915 methyltransferase</fullName>
    </alternativeName>
    <alternativeName>
        <fullName evidence="7">rRNA (pseudouridine-N3-)-methyltransferase RlmH</fullName>
    </alternativeName>
</protein>
<dbReference type="EMBL" id="DVHF01000040">
    <property type="protein sequence ID" value="HIR56745.1"/>
    <property type="molecule type" value="Genomic_DNA"/>
</dbReference>
<evidence type="ECO:0000256" key="4">
    <source>
        <dbReference type="ARBA" id="ARBA00022679"/>
    </source>
</evidence>
<dbReference type="CDD" id="cd18081">
    <property type="entry name" value="RlmH-like"/>
    <property type="match status" value="1"/>
</dbReference>
<comment type="caution">
    <text evidence="8">The sequence shown here is derived from an EMBL/GenBank/DDBJ whole genome shotgun (WGS) entry which is preliminary data.</text>
</comment>
<evidence type="ECO:0000256" key="5">
    <source>
        <dbReference type="ARBA" id="ARBA00022691"/>
    </source>
</evidence>
<keyword evidence="1 7" id="KW-0963">Cytoplasm</keyword>
<comment type="function">
    <text evidence="7">Specifically methylates the pseudouridine at position 1915 (m3Psi1915) in 23S rRNA.</text>
</comment>
<evidence type="ECO:0000256" key="1">
    <source>
        <dbReference type="ARBA" id="ARBA00022490"/>
    </source>
</evidence>